<proteinExistence type="predicted"/>
<evidence type="ECO:0000256" key="1">
    <source>
        <dbReference type="SAM" id="Phobius"/>
    </source>
</evidence>
<protein>
    <submittedName>
        <fullName evidence="2">Uncharacterized protein</fullName>
    </submittedName>
</protein>
<dbReference type="RefSeq" id="WP_015083756.1">
    <property type="nucleotide sequence ID" value="NC_019535.1"/>
</dbReference>
<feature type="transmembrane region" description="Helical" evidence="1">
    <location>
        <begin position="89"/>
        <end position="109"/>
    </location>
</feature>
<keyword evidence="1" id="KW-1133">Transmembrane helix</keyword>
<keyword evidence="1" id="KW-0472">Membrane</keyword>
<reference evidence="2" key="1">
    <citation type="submission" date="2012-09" db="EMBL/GenBank/DDBJ databases">
        <title>Sequence analysis and quantification of three plasmids from wheat blue dwarf phytoplasma.</title>
        <authorList>
            <person name="Chen W."/>
            <person name="Li Y."/>
            <person name="Wu Y.F."/>
        </authorList>
    </citation>
    <scope>NUCLEOTIDE SEQUENCE</scope>
    <source>
        <plasmid evidence="2">pWBD1</plasmid>
    </source>
</reference>
<evidence type="ECO:0000313" key="2">
    <source>
        <dbReference type="EMBL" id="AFW98259.1"/>
    </source>
</evidence>
<accession>K7X3P2</accession>
<keyword evidence="1" id="KW-0812">Transmembrane</keyword>
<organism evidence="2">
    <name type="scientific">Candidatus Phytoplasma tritici</name>
    <dbReference type="NCBI Taxonomy" id="321961"/>
    <lineage>
        <taxon>Bacteria</taxon>
        <taxon>Bacillati</taxon>
        <taxon>Mycoplasmatota</taxon>
        <taxon>Mollicutes</taxon>
        <taxon>Acholeplasmatales</taxon>
        <taxon>Acholeplasmataceae</taxon>
        <taxon>Candidatus Phytoplasma</taxon>
        <taxon>16SrI (Aster yellows group)</taxon>
    </lineage>
</organism>
<geneLocation type="plasmid" evidence="2">
    <name>pWBD1</name>
</geneLocation>
<dbReference type="AlphaFoldDB" id="K7X3P2"/>
<dbReference type="EMBL" id="JX668987">
    <property type="protein sequence ID" value="AFW98259.1"/>
    <property type="molecule type" value="Genomic_DNA"/>
</dbReference>
<sequence>MKGCINMQNFNLNISAFIDKINDYAIFIISFFKTTFNNIIAIKDVDFHLGNILNSSGIIIQFILSIFYILIFITCLVFLGSIFNIFKTIIKWILFPFKLISWMIAKIIIKLIPKQTNNTKW</sequence>
<feature type="transmembrane region" description="Helical" evidence="1">
    <location>
        <begin position="58"/>
        <end position="83"/>
    </location>
</feature>
<keyword evidence="2" id="KW-0614">Plasmid</keyword>
<name>K7X3P2_9MOLU</name>